<keyword evidence="4 8" id="KW-1133">Transmembrane helix</keyword>
<proteinExistence type="predicted"/>
<keyword evidence="6 8" id="KW-0472">Membrane</keyword>
<comment type="subcellular location">
    <subcellularLocation>
        <location evidence="1">Cell membrane</location>
        <topology evidence="1">Multi-pass membrane protein</topology>
    </subcellularLocation>
    <subcellularLocation>
        <location evidence="7">Membrane</location>
        <topology evidence="7">Multi-pass membrane protein</topology>
    </subcellularLocation>
</comment>
<evidence type="ECO:0000256" key="3">
    <source>
        <dbReference type="ARBA" id="ARBA00022692"/>
    </source>
</evidence>
<dbReference type="PRINTS" id="PR01437">
    <property type="entry name" value="NUOXDRDTASE4"/>
</dbReference>
<feature type="transmembrane region" description="Helical" evidence="8">
    <location>
        <begin position="6"/>
        <end position="24"/>
    </location>
</feature>
<feature type="transmembrane region" description="Helical" evidence="8">
    <location>
        <begin position="265"/>
        <end position="283"/>
    </location>
</feature>
<dbReference type="InterPro" id="IPR052175">
    <property type="entry name" value="ComplexI-like_HydComp"/>
</dbReference>
<dbReference type="PANTHER" id="PTHR42682:SF4">
    <property type="entry name" value="NADH-UBIQUINONE_PLASTOQUINONE"/>
    <property type="match status" value="1"/>
</dbReference>
<reference evidence="10 11" key="1">
    <citation type="submission" date="2019-09" db="EMBL/GenBank/DDBJ databases">
        <title>Genome sequence of Rhodovastum atsumiense, a diverse member of the Acetobacteraceae family of non-sulfur purple photosynthetic bacteria.</title>
        <authorList>
            <person name="Meyer T."/>
            <person name="Kyndt J."/>
        </authorList>
    </citation>
    <scope>NUCLEOTIDE SEQUENCE [LARGE SCALE GENOMIC DNA]</scope>
    <source>
        <strain evidence="10 11">DSM 21279</strain>
    </source>
</reference>
<evidence type="ECO:0000259" key="9">
    <source>
        <dbReference type="Pfam" id="PF00361"/>
    </source>
</evidence>
<organism evidence="10 11">
    <name type="scientific">Rhodovastum atsumiense</name>
    <dbReference type="NCBI Taxonomy" id="504468"/>
    <lineage>
        <taxon>Bacteria</taxon>
        <taxon>Pseudomonadati</taxon>
        <taxon>Pseudomonadota</taxon>
        <taxon>Alphaproteobacteria</taxon>
        <taxon>Acetobacterales</taxon>
        <taxon>Acetobacteraceae</taxon>
        <taxon>Rhodovastum</taxon>
    </lineage>
</organism>
<evidence type="ECO:0000256" key="4">
    <source>
        <dbReference type="ARBA" id="ARBA00022989"/>
    </source>
</evidence>
<keyword evidence="5" id="KW-0560">Oxidoreductase</keyword>
<dbReference type="EMBL" id="VWPK01000088">
    <property type="protein sequence ID" value="KAA5608345.1"/>
    <property type="molecule type" value="Genomic_DNA"/>
</dbReference>
<feature type="transmembrane region" description="Helical" evidence="8">
    <location>
        <begin position="201"/>
        <end position="222"/>
    </location>
</feature>
<dbReference type="Proteomes" id="UP000325255">
    <property type="component" value="Unassembled WGS sequence"/>
</dbReference>
<dbReference type="InterPro" id="IPR001750">
    <property type="entry name" value="ND/Mrp_TM"/>
</dbReference>
<name>A0A5M6IL05_9PROT</name>
<feature type="transmembrane region" description="Helical" evidence="8">
    <location>
        <begin position="154"/>
        <end position="175"/>
    </location>
</feature>
<feature type="transmembrane region" description="Helical" evidence="8">
    <location>
        <begin position="290"/>
        <end position="310"/>
    </location>
</feature>
<dbReference type="RefSeq" id="WP_150045454.1">
    <property type="nucleotide sequence ID" value="NZ_OW485601.1"/>
</dbReference>
<evidence type="ECO:0000256" key="7">
    <source>
        <dbReference type="RuleBase" id="RU000320"/>
    </source>
</evidence>
<evidence type="ECO:0000313" key="11">
    <source>
        <dbReference type="Proteomes" id="UP000325255"/>
    </source>
</evidence>
<evidence type="ECO:0000256" key="5">
    <source>
        <dbReference type="ARBA" id="ARBA00023002"/>
    </source>
</evidence>
<evidence type="ECO:0000256" key="8">
    <source>
        <dbReference type="SAM" id="Phobius"/>
    </source>
</evidence>
<comment type="caution">
    <text evidence="10">The sequence shown here is derived from an EMBL/GenBank/DDBJ whole genome shotgun (WGS) entry which is preliminary data.</text>
</comment>
<feature type="transmembrane region" description="Helical" evidence="8">
    <location>
        <begin position="126"/>
        <end position="142"/>
    </location>
</feature>
<dbReference type="GO" id="GO:0008137">
    <property type="term" value="F:NADH dehydrogenase (ubiquinone) activity"/>
    <property type="evidence" value="ECO:0007669"/>
    <property type="project" value="InterPro"/>
</dbReference>
<feature type="domain" description="NADH:quinone oxidoreductase/Mrp antiporter transmembrane" evidence="9">
    <location>
        <begin position="120"/>
        <end position="341"/>
    </location>
</feature>
<feature type="transmembrane region" description="Helical" evidence="8">
    <location>
        <begin position="31"/>
        <end position="51"/>
    </location>
</feature>
<dbReference type="GO" id="GO:0005886">
    <property type="term" value="C:plasma membrane"/>
    <property type="evidence" value="ECO:0007669"/>
    <property type="project" value="UniProtKB-SubCell"/>
</dbReference>
<evidence type="ECO:0000313" key="10">
    <source>
        <dbReference type="EMBL" id="KAA5608345.1"/>
    </source>
</evidence>
<feature type="transmembrane region" description="Helical" evidence="8">
    <location>
        <begin position="103"/>
        <end position="120"/>
    </location>
</feature>
<dbReference type="AlphaFoldDB" id="A0A5M6IL05"/>
<keyword evidence="2" id="KW-1003">Cell membrane</keyword>
<feature type="transmembrane region" description="Helical" evidence="8">
    <location>
        <begin position="518"/>
        <end position="539"/>
    </location>
</feature>
<evidence type="ECO:0000256" key="6">
    <source>
        <dbReference type="ARBA" id="ARBA00023136"/>
    </source>
</evidence>
<feature type="transmembrane region" description="Helical" evidence="8">
    <location>
        <begin position="346"/>
        <end position="370"/>
    </location>
</feature>
<gene>
    <name evidence="10" type="ORF">F1189_29510</name>
</gene>
<feature type="transmembrane region" description="Helical" evidence="8">
    <location>
        <begin position="71"/>
        <end position="91"/>
    </location>
</feature>
<protein>
    <submittedName>
        <fullName evidence="10">NADH dehydrogenase</fullName>
    </submittedName>
</protein>
<keyword evidence="11" id="KW-1185">Reference proteome</keyword>
<accession>A0A5M6IL05</accession>
<dbReference type="InterPro" id="IPR003918">
    <property type="entry name" value="NADH_UbQ_OxRdtase"/>
</dbReference>
<dbReference type="Pfam" id="PF00361">
    <property type="entry name" value="Proton_antipo_M"/>
    <property type="match status" value="1"/>
</dbReference>
<evidence type="ECO:0000256" key="1">
    <source>
        <dbReference type="ARBA" id="ARBA00004651"/>
    </source>
</evidence>
<feature type="transmembrane region" description="Helical" evidence="8">
    <location>
        <begin position="316"/>
        <end position="339"/>
    </location>
</feature>
<feature type="transmembrane region" description="Helical" evidence="8">
    <location>
        <begin position="437"/>
        <end position="457"/>
    </location>
</feature>
<dbReference type="PANTHER" id="PTHR42682">
    <property type="entry name" value="HYDROGENASE-4 COMPONENT F"/>
    <property type="match status" value="1"/>
</dbReference>
<feature type="transmembrane region" description="Helical" evidence="8">
    <location>
        <begin position="234"/>
        <end position="253"/>
    </location>
</feature>
<sequence length="541" mass="55346">MTGTGLLLLATPLLPLALLPCCLMRRLRQGLPALLVLAPLPGLAAALLAGADTTLALDFPQLRMVLALDRPGAMLLGVSALLWSCAAAYATPWLGRTPQCGRFALFWLLTLAGNLGVFVAADLLGFYLAFALVSLAAYGLIVHDGTPGARRAGAITLALAILGEVFLLLAFVLLAQGTPGGSLLVSQTVAALPGAPWSTPALALLIAGFGLKAGLVPLHVWLPLAHPAAPTPASAVLSGAIIKTGIIGLIRFLPFAASPPGWGEALAAIGFVTAFYGAAIGLTQDNAKTVLAYSSVSQMGVIAAVLGLALQTGNGGALIAAAFYALHHALAKGALFMAVGIGARRAWLVLPLATVLALGLGGLPLTGGALAKLAIKPVLGDGVAGWLGDASAVATTVLMAHFLWVLVLAARRDPRALPLVEVQEAKPPGGVRGNAPALAWLVTAGLALVVPWALAPVVGPGDVWPVLLGGVLVLAHRRWWPRLPRIPAGDIVVFGESAVWRAVTWGAMVEGVERRLRAWPVAGLLLLAVMTVLGATLLVHP</sequence>
<keyword evidence="3 7" id="KW-0812">Transmembrane</keyword>
<dbReference type="OrthoDB" id="9768329at2"/>
<dbReference type="GO" id="GO:0042773">
    <property type="term" value="P:ATP synthesis coupled electron transport"/>
    <property type="evidence" value="ECO:0007669"/>
    <property type="project" value="InterPro"/>
</dbReference>
<feature type="transmembrane region" description="Helical" evidence="8">
    <location>
        <begin position="390"/>
        <end position="410"/>
    </location>
</feature>
<dbReference type="GO" id="GO:0016491">
    <property type="term" value="F:oxidoreductase activity"/>
    <property type="evidence" value="ECO:0007669"/>
    <property type="project" value="UniProtKB-KW"/>
</dbReference>
<evidence type="ECO:0000256" key="2">
    <source>
        <dbReference type="ARBA" id="ARBA00022475"/>
    </source>
</evidence>